<dbReference type="GO" id="GO:0003700">
    <property type="term" value="F:DNA-binding transcription factor activity"/>
    <property type="evidence" value="ECO:0007669"/>
    <property type="project" value="TreeGrafter"/>
</dbReference>
<evidence type="ECO:0000259" key="2">
    <source>
        <dbReference type="PROSITE" id="PS50943"/>
    </source>
</evidence>
<evidence type="ECO:0000313" key="4">
    <source>
        <dbReference type="Proteomes" id="UP000283701"/>
    </source>
</evidence>
<evidence type="ECO:0000313" key="3">
    <source>
        <dbReference type="EMBL" id="RHF83269.1"/>
    </source>
</evidence>
<reference evidence="3 4" key="1">
    <citation type="submission" date="2018-08" db="EMBL/GenBank/DDBJ databases">
        <title>A genome reference for cultivated species of the human gut microbiota.</title>
        <authorList>
            <person name="Zou Y."/>
            <person name="Xue W."/>
            <person name="Luo G."/>
        </authorList>
    </citation>
    <scope>NUCLEOTIDE SEQUENCE [LARGE SCALE GENOMIC DNA]</scope>
    <source>
        <strain evidence="3 4">AM23-23AC</strain>
    </source>
</reference>
<dbReference type="SMART" id="SM00530">
    <property type="entry name" value="HTH_XRE"/>
    <property type="match status" value="1"/>
</dbReference>
<keyword evidence="1" id="KW-0238">DNA-binding</keyword>
<protein>
    <submittedName>
        <fullName evidence="3">XRE family transcriptional regulator</fullName>
    </submittedName>
</protein>
<dbReference type="GO" id="GO:0005829">
    <property type="term" value="C:cytosol"/>
    <property type="evidence" value="ECO:0007669"/>
    <property type="project" value="TreeGrafter"/>
</dbReference>
<proteinExistence type="predicted"/>
<dbReference type="RefSeq" id="WP_118203487.1">
    <property type="nucleotide sequence ID" value="NZ_QRHP01000012.1"/>
</dbReference>
<dbReference type="Gene3D" id="1.10.260.40">
    <property type="entry name" value="lambda repressor-like DNA-binding domains"/>
    <property type="match status" value="1"/>
</dbReference>
<comment type="caution">
    <text evidence="3">The sequence shown here is derived from an EMBL/GenBank/DDBJ whole genome shotgun (WGS) entry which is preliminary data.</text>
</comment>
<organism evidence="3 4">
    <name type="scientific">Roseburia inulinivorans</name>
    <dbReference type="NCBI Taxonomy" id="360807"/>
    <lineage>
        <taxon>Bacteria</taxon>
        <taxon>Bacillati</taxon>
        <taxon>Bacillota</taxon>
        <taxon>Clostridia</taxon>
        <taxon>Lachnospirales</taxon>
        <taxon>Lachnospiraceae</taxon>
        <taxon>Roseburia</taxon>
    </lineage>
</organism>
<dbReference type="AlphaFoldDB" id="A0A3R6H0D5"/>
<dbReference type="CDD" id="cd00093">
    <property type="entry name" value="HTH_XRE"/>
    <property type="match status" value="1"/>
</dbReference>
<dbReference type="EMBL" id="QRHP01000012">
    <property type="protein sequence ID" value="RHF83269.1"/>
    <property type="molecule type" value="Genomic_DNA"/>
</dbReference>
<dbReference type="InterPro" id="IPR010982">
    <property type="entry name" value="Lambda_DNA-bd_dom_sf"/>
</dbReference>
<accession>A0A3R6H0D5</accession>
<dbReference type="Proteomes" id="UP000283701">
    <property type="component" value="Unassembled WGS sequence"/>
</dbReference>
<dbReference type="SUPFAM" id="SSF47413">
    <property type="entry name" value="lambda repressor-like DNA-binding domains"/>
    <property type="match status" value="1"/>
</dbReference>
<dbReference type="InterPro" id="IPR001387">
    <property type="entry name" value="Cro/C1-type_HTH"/>
</dbReference>
<dbReference type="PROSITE" id="PS50943">
    <property type="entry name" value="HTH_CROC1"/>
    <property type="match status" value="1"/>
</dbReference>
<evidence type="ECO:0000256" key="1">
    <source>
        <dbReference type="ARBA" id="ARBA00023125"/>
    </source>
</evidence>
<sequence>MDFTVREEDFEVLVERQKERVKNQILTSYINLRKERGITQQEIADRTGIKRTNVARIESGRNAPTIEVLVKLAAALDMELEIRLVER</sequence>
<dbReference type="GO" id="GO:0003677">
    <property type="term" value="F:DNA binding"/>
    <property type="evidence" value="ECO:0007669"/>
    <property type="project" value="UniProtKB-KW"/>
</dbReference>
<dbReference type="PANTHER" id="PTHR46797:SF1">
    <property type="entry name" value="METHYLPHOSPHONATE SYNTHASE"/>
    <property type="match status" value="1"/>
</dbReference>
<dbReference type="PANTHER" id="PTHR46797">
    <property type="entry name" value="HTH-TYPE TRANSCRIPTIONAL REGULATOR"/>
    <property type="match status" value="1"/>
</dbReference>
<dbReference type="InterPro" id="IPR050807">
    <property type="entry name" value="TransReg_Diox_bact_type"/>
</dbReference>
<dbReference type="Pfam" id="PF01381">
    <property type="entry name" value="HTH_3"/>
    <property type="match status" value="1"/>
</dbReference>
<name>A0A3R6H0D5_9FIRM</name>
<feature type="domain" description="HTH cro/C1-type" evidence="2">
    <location>
        <begin position="31"/>
        <end position="83"/>
    </location>
</feature>
<gene>
    <name evidence="3" type="ORF">DW654_11035</name>
</gene>